<gene>
    <name evidence="1" type="ORF">P171DRAFT_178478</name>
</gene>
<dbReference type="AlphaFoldDB" id="A0A9P4P632"/>
<proteinExistence type="predicted"/>
<accession>A0A9P4P632</accession>
<evidence type="ECO:0000313" key="1">
    <source>
        <dbReference type="EMBL" id="KAF2437548.1"/>
    </source>
</evidence>
<dbReference type="Proteomes" id="UP000799764">
    <property type="component" value="Unassembled WGS sequence"/>
</dbReference>
<protein>
    <submittedName>
        <fullName evidence="1">Uncharacterized protein</fullName>
    </submittedName>
</protein>
<reference evidence="1" key="1">
    <citation type="journal article" date="2020" name="Stud. Mycol.">
        <title>101 Dothideomycetes genomes: a test case for predicting lifestyles and emergence of pathogens.</title>
        <authorList>
            <person name="Haridas S."/>
            <person name="Albert R."/>
            <person name="Binder M."/>
            <person name="Bloem J."/>
            <person name="Labutti K."/>
            <person name="Salamov A."/>
            <person name="Andreopoulos B."/>
            <person name="Baker S."/>
            <person name="Barry K."/>
            <person name="Bills G."/>
            <person name="Bluhm B."/>
            <person name="Cannon C."/>
            <person name="Castanera R."/>
            <person name="Culley D."/>
            <person name="Daum C."/>
            <person name="Ezra D."/>
            <person name="Gonzalez J."/>
            <person name="Henrissat B."/>
            <person name="Kuo A."/>
            <person name="Liang C."/>
            <person name="Lipzen A."/>
            <person name="Lutzoni F."/>
            <person name="Magnuson J."/>
            <person name="Mondo S."/>
            <person name="Nolan M."/>
            <person name="Ohm R."/>
            <person name="Pangilinan J."/>
            <person name="Park H.-J."/>
            <person name="Ramirez L."/>
            <person name="Alfaro M."/>
            <person name="Sun H."/>
            <person name="Tritt A."/>
            <person name="Yoshinaga Y."/>
            <person name="Zwiers L.-H."/>
            <person name="Turgeon B."/>
            <person name="Goodwin S."/>
            <person name="Spatafora J."/>
            <person name="Crous P."/>
            <person name="Grigoriev I."/>
        </authorList>
    </citation>
    <scope>NUCLEOTIDE SEQUENCE</scope>
    <source>
        <strain evidence="1">CBS 690.94</strain>
    </source>
</reference>
<name>A0A9P4P632_9PLEO</name>
<sequence length="87" mass="10033">MGFAITRLPILHFIYVRSTFRSRRASWKAVIARSHPKKQCSRSEHGSSFGLRLQCLLHTPWLHSVVGLLTDHANFYIYEHRSRGAIG</sequence>
<evidence type="ECO:0000313" key="2">
    <source>
        <dbReference type="Proteomes" id="UP000799764"/>
    </source>
</evidence>
<comment type="caution">
    <text evidence="1">The sequence shown here is derived from an EMBL/GenBank/DDBJ whole genome shotgun (WGS) entry which is preliminary data.</text>
</comment>
<keyword evidence="2" id="KW-1185">Reference proteome</keyword>
<dbReference type="EMBL" id="MU001515">
    <property type="protein sequence ID" value="KAF2437548.1"/>
    <property type="molecule type" value="Genomic_DNA"/>
</dbReference>
<organism evidence="1 2">
    <name type="scientific">Karstenula rhodostoma CBS 690.94</name>
    <dbReference type="NCBI Taxonomy" id="1392251"/>
    <lineage>
        <taxon>Eukaryota</taxon>
        <taxon>Fungi</taxon>
        <taxon>Dikarya</taxon>
        <taxon>Ascomycota</taxon>
        <taxon>Pezizomycotina</taxon>
        <taxon>Dothideomycetes</taxon>
        <taxon>Pleosporomycetidae</taxon>
        <taxon>Pleosporales</taxon>
        <taxon>Massarineae</taxon>
        <taxon>Didymosphaeriaceae</taxon>
        <taxon>Karstenula</taxon>
    </lineage>
</organism>